<dbReference type="KEGG" id="ete:ETEE_0583"/>
<proteinExistence type="predicted"/>
<name>A0A076LJS8_9GAMM</name>
<dbReference type="AlphaFoldDB" id="A0A076LJS8"/>
<dbReference type="EMBL" id="CP006664">
    <property type="protein sequence ID" value="AIJ07057.1"/>
    <property type="molecule type" value="Genomic_DNA"/>
</dbReference>
<dbReference type="HOGENOM" id="CLU_3135097_0_0_6"/>
<protein>
    <submittedName>
        <fullName evidence="1">Uncharacterized protein</fullName>
    </submittedName>
</protein>
<sequence length="49" mass="5947">MDINKMFLSLALKTERYRLVLYLIRINHINNGYCVRRILISLQYYVLAK</sequence>
<evidence type="ECO:0000313" key="2">
    <source>
        <dbReference type="Proteomes" id="UP000028681"/>
    </source>
</evidence>
<dbReference type="Proteomes" id="UP000028681">
    <property type="component" value="Chromosome"/>
</dbReference>
<accession>A0A076LJS8</accession>
<reference evidence="1 2" key="1">
    <citation type="journal article" date="2012" name="PLoS ONE">
        <title>Edwardsiella comparative phylogenomics reveal the new intra/inter-species taxonomic relationships, virulence evolution and niche adaptation mechanisms.</title>
        <authorList>
            <person name="Yang M."/>
            <person name="Lv Y."/>
            <person name="Xiao J."/>
            <person name="Wu H."/>
            <person name="Zheng H."/>
            <person name="Liu Q."/>
            <person name="Zhang Y."/>
            <person name="Wang Q."/>
        </authorList>
    </citation>
    <scope>NUCLEOTIDE SEQUENCE [LARGE SCALE GENOMIC DNA]</scope>
    <source>
        <strain evidence="2">080813</strain>
    </source>
</reference>
<gene>
    <name evidence="1" type="ORF">ETEE_0583</name>
</gene>
<evidence type="ECO:0000313" key="1">
    <source>
        <dbReference type="EMBL" id="AIJ07057.1"/>
    </source>
</evidence>
<organism evidence="1 2">
    <name type="scientific">Edwardsiella anguillarum ET080813</name>
    <dbReference type="NCBI Taxonomy" id="667120"/>
    <lineage>
        <taxon>Bacteria</taxon>
        <taxon>Pseudomonadati</taxon>
        <taxon>Pseudomonadota</taxon>
        <taxon>Gammaproteobacteria</taxon>
        <taxon>Enterobacterales</taxon>
        <taxon>Hafniaceae</taxon>
        <taxon>Edwardsiella</taxon>
    </lineage>
</organism>